<proteinExistence type="predicted"/>
<feature type="compositionally biased region" description="Polar residues" evidence="1">
    <location>
        <begin position="11"/>
        <end position="21"/>
    </location>
</feature>
<sequence>MAAASAAPFQVSISTSRSTTAADVPTRRSAASPSRGFVATVPGALRGGADLDSEQLAPGWVATTQVFLAPLAHHCVALAPPTIAGRASTCRLILAGVCE</sequence>
<name>I1R795_ORYGL</name>
<dbReference type="AlphaFoldDB" id="I1R795"/>
<reference evidence="2" key="1">
    <citation type="submission" date="2015-06" db="UniProtKB">
        <authorList>
            <consortium name="EnsemblPlants"/>
        </authorList>
    </citation>
    <scope>IDENTIFICATION</scope>
</reference>
<accession>I1R795</accession>
<dbReference type="Gramene" id="ORGLA12G0140100.1">
    <property type="protein sequence ID" value="ORGLA12G0140100.1"/>
    <property type="gene ID" value="ORGLA12G0140100"/>
</dbReference>
<dbReference type="HOGENOM" id="CLU_2324200_0_0_1"/>
<evidence type="ECO:0000256" key="1">
    <source>
        <dbReference type="SAM" id="MobiDB-lite"/>
    </source>
</evidence>
<dbReference type="EnsemblPlants" id="ORGLA12G0140100.1">
    <property type="protein sequence ID" value="ORGLA12G0140100.1"/>
    <property type="gene ID" value="ORGLA12G0140100"/>
</dbReference>
<keyword evidence="3" id="KW-1185">Reference proteome</keyword>
<reference evidence="2 3" key="2">
    <citation type="submission" date="2018-04" db="EMBL/GenBank/DDBJ databases">
        <title>OglaRS2 (Oryza glaberrima Reference Sequence Version 2).</title>
        <authorList>
            <person name="Zhang J."/>
            <person name="Kudrna D."/>
            <person name="Lee S."/>
            <person name="Talag J."/>
            <person name="Rajasekar S."/>
            <person name="Wing R.A."/>
        </authorList>
    </citation>
    <scope>NUCLEOTIDE SEQUENCE [LARGE SCALE GENOMIC DNA]</scope>
    <source>
        <strain evidence="2 3">cv. IRGC 96717</strain>
    </source>
</reference>
<evidence type="ECO:0000313" key="2">
    <source>
        <dbReference type="EnsemblPlants" id="ORGLA12G0140100.1"/>
    </source>
</evidence>
<protein>
    <submittedName>
        <fullName evidence="2">Uncharacterized protein</fullName>
    </submittedName>
</protein>
<evidence type="ECO:0000313" key="3">
    <source>
        <dbReference type="Proteomes" id="UP000007306"/>
    </source>
</evidence>
<dbReference type="Proteomes" id="UP000007306">
    <property type="component" value="Chromosome 12"/>
</dbReference>
<feature type="region of interest" description="Disordered" evidence="1">
    <location>
        <begin position="1"/>
        <end position="35"/>
    </location>
</feature>
<organism evidence="2 3">
    <name type="scientific">Oryza glaberrima</name>
    <name type="common">African rice</name>
    <dbReference type="NCBI Taxonomy" id="4538"/>
    <lineage>
        <taxon>Eukaryota</taxon>
        <taxon>Viridiplantae</taxon>
        <taxon>Streptophyta</taxon>
        <taxon>Embryophyta</taxon>
        <taxon>Tracheophyta</taxon>
        <taxon>Spermatophyta</taxon>
        <taxon>Magnoliopsida</taxon>
        <taxon>Liliopsida</taxon>
        <taxon>Poales</taxon>
        <taxon>Poaceae</taxon>
        <taxon>BOP clade</taxon>
        <taxon>Oryzoideae</taxon>
        <taxon>Oryzeae</taxon>
        <taxon>Oryzinae</taxon>
        <taxon>Oryza</taxon>
    </lineage>
</organism>